<keyword evidence="11 12" id="KW-0472">Membrane</keyword>
<dbReference type="Pfam" id="PF00892">
    <property type="entry name" value="EamA"/>
    <property type="match status" value="2"/>
</dbReference>
<gene>
    <name evidence="14" type="ORF">UFOPK1961_00823</name>
</gene>
<dbReference type="PANTHER" id="PTHR30561:SF1">
    <property type="entry name" value="MULTIDRUG TRANSPORTER EMRE"/>
    <property type="match status" value="1"/>
</dbReference>
<comment type="subcellular location">
    <subcellularLocation>
        <location evidence="1">Cell membrane</location>
        <topology evidence="1">Multi-pass membrane protein</topology>
    </subcellularLocation>
</comment>
<organism evidence="14">
    <name type="scientific">freshwater metagenome</name>
    <dbReference type="NCBI Taxonomy" id="449393"/>
    <lineage>
        <taxon>unclassified sequences</taxon>
        <taxon>metagenomes</taxon>
        <taxon>ecological metagenomes</taxon>
    </lineage>
</organism>
<name>A0A6J6J5L2_9ZZZZ</name>
<evidence type="ECO:0000256" key="7">
    <source>
        <dbReference type="ARBA" id="ARBA00022692"/>
    </source>
</evidence>
<evidence type="ECO:0000256" key="6">
    <source>
        <dbReference type="ARBA" id="ARBA00022556"/>
    </source>
</evidence>
<accession>A0A6J6J5L2</accession>
<dbReference type="InterPro" id="IPR000620">
    <property type="entry name" value="EamA_dom"/>
</dbReference>
<dbReference type="InterPro" id="IPR037185">
    <property type="entry name" value="EmrE-like"/>
</dbReference>
<feature type="domain" description="EamA" evidence="13">
    <location>
        <begin position="23"/>
        <end position="153"/>
    </location>
</feature>
<protein>
    <submittedName>
        <fullName evidence="14">Unannotated protein</fullName>
    </submittedName>
</protein>
<evidence type="ECO:0000256" key="9">
    <source>
        <dbReference type="ARBA" id="ARBA00022989"/>
    </source>
</evidence>
<evidence type="ECO:0000313" key="14">
    <source>
        <dbReference type="EMBL" id="CAB4631945.1"/>
    </source>
</evidence>
<proteinExistence type="predicted"/>
<evidence type="ECO:0000256" key="12">
    <source>
        <dbReference type="SAM" id="Phobius"/>
    </source>
</evidence>
<evidence type="ECO:0000256" key="8">
    <source>
        <dbReference type="ARBA" id="ARBA00022985"/>
    </source>
</evidence>
<dbReference type="GO" id="GO:0005886">
    <property type="term" value="C:plasma membrane"/>
    <property type="evidence" value="ECO:0007669"/>
    <property type="project" value="UniProtKB-SubCell"/>
</dbReference>
<dbReference type="SUPFAM" id="SSF103481">
    <property type="entry name" value="Multidrug resistance efflux transporter EmrE"/>
    <property type="match status" value="2"/>
</dbReference>
<keyword evidence="8" id="KW-0448">Lipopolysaccharide biosynthesis</keyword>
<dbReference type="GO" id="GO:0009103">
    <property type="term" value="P:lipopolysaccharide biosynthetic process"/>
    <property type="evidence" value="ECO:0007669"/>
    <property type="project" value="UniProtKB-KW"/>
</dbReference>
<evidence type="ECO:0000256" key="11">
    <source>
        <dbReference type="ARBA" id="ARBA00023136"/>
    </source>
</evidence>
<keyword evidence="9 12" id="KW-1133">Transmembrane helix</keyword>
<keyword evidence="7 12" id="KW-0812">Transmembrane</keyword>
<feature type="transmembrane region" description="Helical" evidence="12">
    <location>
        <begin position="136"/>
        <end position="156"/>
    </location>
</feature>
<keyword evidence="3" id="KW-1003">Cell membrane</keyword>
<keyword evidence="4" id="KW-0444">Lipid biosynthesis</keyword>
<dbReference type="GO" id="GO:0022857">
    <property type="term" value="F:transmembrane transporter activity"/>
    <property type="evidence" value="ECO:0007669"/>
    <property type="project" value="InterPro"/>
</dbReference>
<keyword evidence="10" id="KW-0443">Lipid metabolism</keyword>
<feature type="transmembrane region" description="Helical" evidence="12">
    <location>
        <begin position="80"/>
        <end position="97"/>
    </location>
</feature>
<keyword evidence="6" id="KW-0441">Lipid A biosynthesis</keyword>
<feature type="domain" description="EamA" evidence="13">
    <location>
        <begin position="167"/>
        <end position="299"/>
    </location>
</feature>
<dbReference type="Gene3D" id="1.10.3730.20">
    <property type="match status" value="2"/>
</dbReference>
<keyword evidence="2" id="KW-0813">Transport</keyword>
<dbReference type="InterPro" id="IPR000390">
    <property type="entry name" value="Small_drug/metabolite_transptr"/>
</dbReference>
<feature type="transmembrane region" description="Helical" evidence="12">
    <location>
        <begin position="52"/>
        <end position="74"/>
    </location>
</feature>
<reference evidence="14" key="1">
    <citation type="submission" date="2020-05" db="EMBL/GenBank/DDBJ databases">
        <authorList>
            <person name="Chiriac C."/>
            <person name="Salcher M."/>
            <person name="Ghai R."/>
            <person name="Kavagutti S V."/>
        </authorList>
    </citation>
    <scope>NUCLEOTIDE SEQUENCE</scope>
</reference>
<sequence length="302" mass="31243">MATSPRQSAAKPLARWSAISSLVLLLIAGGAVAHAGWNLLLKRIGSSTPTVLWWINLVGAVLIAPLGIATLAAANFEWNWVLLAGLCGVFEVVYFLLLQRGYRDGDVSLVYPLARGTGPTLSVLGAILLLGERPSLVALIGVAVIIAGIGVISTAGSRTGTRAPLSSVLYGLGVGVMIACFTVWDGWAVGTLGLPPIGYFWMALVVQAILFTPFAIRGRNSVSTFRAHPGIITAIGLLGPASYMLALTAIQLSSVSLVAPARESSVILVALGGAIFFGEKHVVQRVIGSLVVVTGVALLAVG</sequence>
<evidence type="ECO:0000256" key="5">
    <source>
        <dbReference type="ARBA" id="ARBA00022519"/>
    </source>
</evidence>
<keyword evidence="5" id="KW-0997">Cell inner membrane</keyword>
<feature type="transmembrane region" description="Helical" evidence="12">
    <location>
        <begin position="16"/>
        <end position="40"/>
    </location>
</feature>
<dbReference type="EMBL" id="CAEZVJ010000089">
    <property type="protein sequence ID" value="CAB4631945.1"/>
    <property type="molecule type" value="Genomic_DNA"/>
</dbReference>
<feature type="transmembrane region" description="Helical" evidence="12">
    <location>
        <begin position="199"/>
        <end position="218"/>
    </location>
</feature>
<evidence type="ECO:0000259" key="13">
    <source>
        <dbReference type="Pfam" id="PF00892"/>
    </source>
</evidence>
<evidence type="ECO:0000256" key="4">
    <source>
        <dbReference type="ARBA" id="ARBA00022516"/>
    </source>
</evidence>
<feature type="transmembrane region" description="Helical" evidence="12">
    <location>
        <begin position="230"/>
        <end position="251"/>
    </location>
</feature>
<dbReference type="AlphaFoldDB" id="A0A6J6J5L2"/>
<evidence type="ECO:0000256" key="3">
    <source>
        <dbReference type="ARBA" id="ARBA00022475"/>
    </source>
</evidence>
<feature type="transmembrane region" description="Helical" evidence="12">
    <location>
        <begin position="282"/>
        <end position="301"/>
    </location>
</feature>
<evidence type="ECO:0000256" key="10">
    <source>
        <dbReference type="ARBA" id="ARBA00023098"/>
    </source>
</evidence>
<feature type="transmembrane region" description="Helical" evidence="12">
    <location>
        <begin position="168"/>
        <end position="187"/>
    </location>
</feature>
<evidence type="ECO:0000256" key="1">
    <source>
        <dbReference type="ARBA" id="ARBA00004651"/>
    </source>
</evidence>
<dbReference type="PANTHER" id="PTHR30561">
    <property type="entry name" value="SMR FAMILY PROTON-DEPENDENT DRUG EFFLUX TRANSPORTER SUGE"/>
    <property type="match status" value="1"/>
</dbReference>
<evidence type="ECO:0000256" key="2">
    <source>
        <dbReference type="ARBA" id="ARBA00022448"/>
    </source>
</evidence>